<dbReference type="Gene3D" id="3.40.50.2300">
    <property type="match status" value="1"/>
</dbReference>
<reference evidence="1 2" key="1">
    <citation type="submission" date="2023-07" db="EMBL/GenBank/DDBJ databases">
        <title>Genomic Encyclopedia of Type Strains, Phase IV (KMG-IV): sequencing the most valuable type-strain genomes for metagenomic binning, comparative biology and taxonomic classification.</title>
        <authorList>
            <person name="Goeker M."/>
        </authorList>
    </citation>
    <scope>NUCLEOTIDE SEQUENCE [LARGE SCALE GENOMIC DNA]</scope>
    <source>
        <strain evidence="1 2">DSM 23147</strain>
    </source>
</reference>
<sequence>MNIFILEDDFLQQSRIEKIIYKILTDNKWEINHLGVYGKPNQLLEDISERGRHQLFFLTLTLREKIKKEWRLLWRLEIEIRTQ</sequence>
<organism evidence="1 2">
    <name type="scientific">Streptococcus dysgalactiae</name>
    <dbReference type="NCBI Taxonomy" id="1334"/>
    <lineage>
        <taxon>Bacteria</taxon>
        <taxon>Bacillati</taxon>
        <taxon>Bacillota</taxon>
        <taxon>Bacilli</taxon>
        <taxon>Lactobacillales</taxon>
        <taxon>Streptococcaceae</taxon>
        <taxon>Streptococcus</taxon>
    </lineage>
</organism>
<evidence type="ECO:0000313" key="1">
    <source>
        <dbReference type="EMBL" id="MDQ0262349.1"/>
    </source>
</evidence>
<proteinExistence type="predicted"/>
<protein>
    <submittedName>
        <fullName evidence="1">Two-component system response regulator AgrA</fullName>
    </submittedName>
</protein>
<gene>
    <name evidence="1" type="ORF">J2S26_000421</name>
</gene>
<keyword evidence="2" id="KW-1185">Reference proteome</keyword>
<comment type="caution">
    <text evidence="1">The sequence shown here is derived from an EMBL/GenBank/DDBJ whole genome shotgun (WGS) entry which is preliminary data.</text>
</comment>
<name>A0ABU0A5F9_STRDY</name>
<evidence type="ECO:0000313" key="2">
    <source>
        <dbReference type="Proteomes" id="UP001237071"/>
    </source>
</evidence>
<dbReference type="EMBL" id="JAUSTL010000003">
    <property type="protein sequence ID" value="MDQ0262349.1"/>
    <property type="molecule type" value="Genomic_DNA"/>
</dbReference>
<accession>A0ABU0A5F9</accession>
<dbReference type="Proteomes" id="UP001237071">
    <property type="component" value="Unassembled WGS sequence"/>
</dbReference>